<dbReference type="EMBL" id="NBSH01000006">
    <property type="protein sequence ID" value="ORX37315.1"/>
    <property type="molecule type" value="Genomic_DNA"/>
</dbReference>
<feature type="transmembrane region" description="Helical" evidence="2">
    <location>
        <begin position="286"/>
        <end position="310"/>
    </location>
</feature>
<comment type="caution">
    <text evidence="3">The sequence shown here is derived from an EMBL/GenBank/DDBJ whole genome shotgun (WGS) entry which is preliminary data.</text>
</comment>
<feature type="transmembrane region" description="Helical" evidence="2">
    <location>
        <begin position="56"/>
        <end position="77"/>
    </location>
</feature>
<evidence type="ECO:0000256" key="2">
    <source>
        <dbReference type="SAM" id="Phobius"/>
    </source>
</evidence>
<evidence type="ECO:0000313" key="3">
    <source>
        <dbReference type="EMBL" id="ORX37315.1"/>
    </source>
</evidence>
<proteinExistence type="predicted"/>
<dbReference type="RefSeq" id="XP_021871353.1">
    <property type="nucleotide sequence ID" value="XM_022018231.1"/>
</dbReference>
<evidence type="ECO:0000313" key="4">
    <source>
        <dbReference type="Proteomes" id="UP000193218"/>
    </source>
</evidence>
<feature type="transmembrane region" description="Helical" evidence="2">
    <location>
        <begin position="83"/>
        <end position="101"/>
    </location>
</feature>
<feature type="region of interest" description="Disordered" evidence="1">
    <location>
        <begin position="323"/>
        <end position="418"/>
    </location>
</feature>
<dbReference type="PANTHER" id="PTHR23216:SF1">
    <property type="entry name" value="NUCLEOLAR AND COILED-BODY PHOSPHOPROTEIN 1"/>
    <property type="match status" value="1"/>
</dbReference>
<keyword evidence="2" id="KW-1133">Transmembrane helix</keyword>
<dbReference type="PANTHER" id="PTHR23216">
    <property type="entry name" value="NUCLEOLAR AND COILED-BODY PHOSPHOPROTEIN 1"/>
    <property type="match status" value="1"/>
</dbReference>
<feature type="transmembrane region" description="Helical" evidence="2">
    <location>
        <begin position="23"/>
        <end position="44"/>
    </location>
</feature>
<dbReference type="STRING" id="4999.A0A1Y1UJK9"/>
<feature type="region of interest" description="Disordered" evidence="1">
    <location>
        <begin position="111"/>
        <end position="152"/>
    </location>
</feature>
<dbReference type="InParanoid" id="A0A1Y1UJK9"/>
<dbReference type="Proteomes" id="UP000193218">
    <property type="component" value="Unassembled WGS sequence"/>
</dbReference>
<feature type="compositionally biased region" description="Basic and acidic residues" evidence="1">
    <location>
        <begin position="196"/>
        <end position="255"/>
    </location>
</feature>
<dbReference type="AlphaFoldDB" id="A0A1Y1UJK9"/>
<feature type="compositionally biased region" description="Low complexity" evidence="1">
    <location>
        <begin position="378"/>
        <end position="388"/>
    </location>
</feature>
<feature type="compositionally biased region" description="Basic and acidic residues" evidence="1">
    <location>
        <begin position="123"/>
        <end position="140"/>
    </location>
</feature>
<keyword evidence="4" id="KW-1185">Reference proteome</keyword>
<feature type="compositionally biased region" description="Low complexity" evidence="1">
    <location>
        <begin position="329"/>
        <end position="352"/>
    </location>
</feature>
<gene>
    <name evidence="3" type="ORF">BD324DRAFT_650915</name>
</gene>
<keyword evidence="2" id="KW-0812">Transmembrane</keyword>
<feature type="compositionally biased region" description="Basic and acidic residues" evidence="1">
    <location>
        <begin position="353"/>
        <end position="376"/>
    </location>
</feature>
<dbReference type="OrthoDB" id="2576332at2759"/>
<sequence>MYPYTFAPPMPTDLGNLGSPAPIYVILIVGMVLFMASHTMPALLPDPAKVGQVAPMILQWGFGIILLALLTQMTGLVPGVPQLHITYVHLATAFIIFFLIWNQVIAEIPEEESDSKRSTSSSSEKKDEKPEKKESKKETAETEPSPWDDLRAHPSAFLTTRLNRYLPWPFPMGRAAALGPELWWESGQPAHVGHYNRPEPEVKESEEQRKKRKEKEVAKEREKEKEKEKAKAKAEAVKEAEKAKEQKKAEENKRKELEKAKIKAAEMARLKALDDRQKQKLWRTKFLAMIIGIGLINRTLGFLLLLAFSLQLVSQELNVKPIPEAPVPSTSSGSFTRTSSSSESRSKIPSSKSTDDLEKAKRAKLDALKRQDEAAKPSESTSSTSSRGSSRRTESEQSSRSSKSSSSPSSKSSDIVTSSAIKEAAGSKTVTGIDPDSGVGVPYNIGFGVAYIHTKGELGALDIRPTVAASPGMIHPLMSSNYKGWAN</sequence>
<keyword evidence="2" id="KW-0472">Membrane</keyword>
<feature type="compositionally biased region" description="Low complexity" evidence="1">
    <location>
        <begin position="398"/>
        <end position="418"/>
    </location>
</feature>
<dbReference type="GO" id="GO:0005730">
    <property type="term" value="C:nucleolus"/>
    <property type="evidence" value="ECO:0007669"/>
    <property type="project" value="InterPro"/>
</dbReference>
<dbReference type="InterPro" id="IPR039191">
    <property type="entry name" value="Nopp140-like"/>
</dbReference>
<name>A0A1Y1UJK9_9TREE</name>
<evidence type="ECO:0000256" key="1">
    <source>
        <dbReference type="SAM" id="MobiDB-lite"/>
    </source>
</evidence>
<feature type="region of interest" description="Disordered" evidence="1">
    <location>
        <begin position="191"/>
        <end position="255"/>
    </location>
</feature>
<reference evidence="3 4" key="1">
    <citation type="submission" date="2017-03" db="EMBL/GenBank/DDBJ databases">
        <title>Widespread Adenine N6-methylation of Active Genes in Fungi.</title>
        <authorList>
            <consortium name="DOE Joint Genome Institute"/>
            <person name="Mondo S.J."/>
            <person name="Dannebaum R.O."/>
            <person name="Kuo R.C."/>
            <person name="Louie K.B."/>
            <person name="Bewick A.J."/>
            <person name="Labutti K."/>
            <person name="Haridas S."/>
            <person name="Kuo A."/>
            <person name="Salamov A."/>
            <person name="Ahrendt S.R."/>
            <person name="Lau R."/>
            <person name="Bowen B.P."/>
            <person name="Lipzen A."/>
            <person name="Sullivan W."/>
            <person name="Andreopoulos W.B."/>
            <person name="Clum A."/>
            <person name="Lindquist E."/>
            <person name="Daum C."/>
            <person name="Northen T.R."/>
            <person name="Ramamoorthy G."/>
            <person name="Schmitz R.J."/>
            <person name="Gryganskyi A."/>
            <person name="Culley D."/>
            <person name="Magnuson J."/>
            <person name="James T.Y."/>
            <person name="O'Malley M.A."/>
            <person name="Stajich J.E."/>
            <person name="Spatafora J.W."/>
            <person name="Visel A."/>
            <person name="Grigoriev I.V."/>
        </authorList>
    </citation>
    <scope>NUCLEOTIDE SEQUENCE [LARGE SCALE GENOMIC DNA]</scope>
    <source>
        <strain evidence="3 4">NRRL Y-17943</strain>
    </source>
</reference>
<protein>
    <submittedName>
        <fullName evidence="3">Uncharacterized protein</fullName>
    </submittedName>
</protein>
<dbReference type="GeneID" id="33560040"/>
<organism evidence="3 4">
    <name type="scientific">Kockovaella imperatae</name>
    <dbReference type="NCBI Taxonomy" id="4999"/>
    <lineage>
        <taxon>Eukaryota</taxon>
        <taxon>Fungi</taxon>
        <taxon>Dikarya</taxon>
        <taxon>Basidiomycota</taxon>
        <taxon>Agaricomycotina</taxon>
        <taxon>Tremellomycetes</taxon>
        <taxon>Tremellales</taxon>
        <taxon>Cuniculitremaceae</taxon>
        <taxon>Kockovaella</taxon>
    </lineage>
</organism>
<accession>A0A1Y1UJK9</accession>